<organism evidence="7 8">
    <name type="scientific">Swingsia samuiensis</name>
    <dbReference type="NCBI Taxonomy" id="1293412"/>
    <lineage>
        <taxon>Bacteria</taxon>
        <taxon>Pseudomonadati</taxon>
        <taxon>Pseudomonadota</taxon>
        <taxon>Alphaproteobacteria</taxon>
        <taxon>Acetobacterales</taxon>
        <taxon>Acetobacteraceae</taxon>
        <taxon>Swingsia</taxon>
    </lineage>
</organism>
<dbReference type="GO" id="GO:0015920">
    <property type="term" value="P:lipopolysaccharide transport"/>
    <property type="evidence" value="ECO:0007669"/>
    <property type="project" value="InterPro"/>
</dbReference>
<feature type="domain" description="Organic solvent tolerance-like N-terminal" evidence="5">
    <location>
        <begin position="68"/>
        <end position="148"/>
    </location>
</feature>
<dbReference type="GO" id="GO:0043165">
    <property type="term" value="P:Gram-negative-bacterium-type cell outer membrane assembly"/>
    <property type="evidence" value="ECO:0007669"/>
    <property type="project" value="UniProtKB-UniRule"/>
</dbReference>
<feature type="domain" description="LptD C-terminal" evidence="6">
    <location>
        <begin position="325"/>
        <end position="696"/>
    </location>
</feature>
<dbReference type="Gene3D" id="2.60.450.10">
    <property type="entry name" value="Lipopolysaccharide (LPS) transport protein A like domain"/>
    <property type="match status" value="1"/>
</dbReference>
<keyword evidence="1 4" id="KW-0732">Signal</keyword>
<dbReference type="PANTHER" id="PTHR30189:SF1">
    <property type="entry name" value="LPS-ASSEMBLY PROTEIN LPTD"/>
    <property type="match status" value="1"/>
</dbReference>
<evidence type="ECO:0000259" key="5">
    <source>
        <dbReference type="Pfam" id="PF03968"/>
    </source>
</evidence>
<comment type="caution">
    <text evidence="4">Lacks conserved residue(s) required for the propagation of feature annotation.</text>
</comment>
<comment type="similarity">
    <text evidence="4">Belongs to the LptD family.</text>
</comment>
<evidence type="ECO:0000259" key="6">
    <source>
        <dbReference type="Pfam" id="PF04453"/>
    </source>
</evidence>
<accession>A0A4Y6UIX0</accession>
<keyword evidence="3 4" id="KW-0998">Cell outer membrane</keyword>
<protein>
    <recommendedName>
        <fullName evidence="4">LPS-assembly protein LptD</fullName>
    </recommendedName>
</protein>
<sequence length="774" mass="87362">MLVPRWLPKHTRGKGFSLAGVVLGGTALVAPNNAFTASMHRDNTHVIVVGRPTSERDPLTYLSDTESYAKNGLITWSGNVRVWQGDHAIRADQITYDRNTGILSADGHVAIIEPDGSTTYANHMEFSHGMRDGIGSAIFMRMEDNAKLAGTGIRRTNGLINDLSHAVYTACQICERNPDAPPFWQFQAYNATQDVEHKRVEFDHAWLKMMGIPVFYFPFFSMPDPSIKRQSGFLMPGIGPHDRYLGTYVTIPYFWAIDKTQDLTVRALIATKTAPELTAEYRKRFNFGQVDVTGGVAYDTLHEKSTDTNAFGLPQSNKGEHGLQGFLFAKSDFALNENWHTGTNINVASSANYMRDYRISGYGQETLQSNIFLEGYGVGSYARFDADAYQGLNQGTIKNSDLPWALPRFTYTFQGQPDALGGRFSLQTTDFNLYRPNGVSDQRGQVQMQWDRPFSNKLGQQWLLTARLNSNIYNASSLESQPTYYTVHRRFTGQVLPTIALKMNWPFLRSFAKGHGTQIFEPIVQAIAAPNTGNSVNRYMPNEDSFAYEFSDSTLFALNRYMGTDRLDGGVRGNIGIHQNWSWNGHSIDMLFGESIQQHITHNRIPFSGLDHHLSDPIGRIRFNPNRYLDVTARGRYNPWRKRFDYGEGVIGAGVPLFHVTGGYIYEPVTPYYYYSGNYRPNIPSWNPYWKEISELTAGFSTQWRNYHASAFIRRSLSRKEQVATGGTIGYSNDCFGLDLIVIDQNTRIGGQRRYSTVLMNFTFKTIGTFGINL</sequence>
<keyword evidence="2 4" id="KW-0472">Membrane</keyword>
<dbReference type="InterPro" id="IPR007543">
    <property type="entry name" value="LptD_C"/>
</dbReference>
<comment type="subunit">
    <text evidence="4">Component of the lipopolysaccharide transport and assembly complex.</text>
</comment>
<evidence type="ECO:0000256" key="4">
    <source>
        <dbReference type="HAMAP-Rule" id="MF_01411"/>
    </source>
</evidence>
<dbReference type="KEGG" id="ssam:E3D00_01665"/>
<comment type="subcellular location">
    <subcellularLocation>
        <location evidence="4">Cell outer membrane</location>
    </subcellularLocation>
</comment>
<dbReference type="InterPro" id="IPR050218">
    <property type="entry name" value="LptD"/>
</dbReference>
<comment type="function">
    <text evidence="4">Involved in the assembly of lipopolysaccharide (LPS) at the surface of the outer membrane.</text>
</comment>
<dbReference type="Proteomes" id="UP000316313">
    <property type="component" value="Chromosome"/>
</dbReference>
<evidence type="ECO:0000256" key="3">
    <source>
        <dbReference type="ARBA" id="ARBA00023237"/>
    </source>
</evidence>
<evidence type="ECO:0000313" key="8">
    <source>
        <dbReference type="Proteomes" id="UP000316313"/>
    </source>
</evidence>
<dbReference type="RefSeq" id="WP_141459365.1">
    <property type="nucleotide sequence ID" value="NZ_CP038141.1"/>
</dbReference>
<dbReference type="InterPro" id="IPR005653">
    <property type="entry name" value="OstA-like_N"/>
</dbReference>
<proteinExistence type="inferred from homology"/>
<name>A0A4Y6UIX0_9PROT</name>
<keyword evidence="8" id="KW-1185">Reference proteome</keyword>
<dbReference type="Pfam" id="PF03968">
    <property type="entry name" value="LptD_N"/>
    <property type="match status" value="1"/>
</dbReference>
<dbReference type="OrthoDB" id="9760225at2"/>
<dbReference type="InterPro" id="IPR020889">
    <property type="entry name" value="LipoPS_assembly_LptD"/>
</dbReference>
<dbReference type="PANTHER" id="PTHR30189">
    <property type="entry name" value="LPS-ASSEMBLY PROTEIN"/>
    <property type="match status" value="1"/>
</dbReference>
<gene>
    <name evidence="4" type="primary">lptD</name>
    <name evidence="7" type="ORF">E3D00_01665</name>
</gene>
<dbReference type="EMBL" id="CP038141">
    <property type="protein sequence ID" value="QDH16416.1"/>
    <property type="molecule type" value="Genomic_DNA"/>
</dbReference>
<dbReference type="GO" id="GO:1990351">
    <property type="term" value="C:transporter complex"/>
    <property type="evidence" value="ECO:0007669"/>
    <property type="project" value="TreeGrafter"/>
</dbReference>
<dbReference type="HAMAP" id="MF_01411">
    <property type="entry name" value="LPS_assembly_LptD"/>
    <property type="match status" value="1"/>
</dbReference>
<dbReference type="Pfam" id="PF04453">
    <property type="entry name" value="LptD"/>
    <property type="match status" value="1"/>
</dbReference>
<dbReference type="AlphaFoldDB" id="A0A4Y6UIX0"/>
<evidence type="ECO:0000256" key="2">
    <source>
        <dbReference type="ARBA" id="ARBA00023136"/>
    </source>
</evidence>
<evidence type="ECO:0000313" key="7">
    <source>
        <dbReference type="EMBL" id="QDH16416.1"/>
    </source>
</evidence>
<dbReference type="GO" id="GO:0009279">
    <property type="term" value="C:cell outer membrane"/>
    <property type="evidence" value="ECO:0007669"/>
    <property type="project" value="UniProtKB-SubCell"/>
</dbReference>
<evidence type="ECO:0000256" key="1">
    <source>
        <dbReference type="ARBA" id="ARBA00022729"/>
    </source>
</evidence>
<reference evidence="7 8" key="1">
    <citation type="submission" date="2019-03" db="EMBL/GenBank/DDBJ databases">
        <title>The complete genome sequence of Swingsia samuiensis NBRC107927(T).</title>
        <authorList>
            <person name="Chua K.-O."/>
            <person name="Chan K.-G."/>
            <person name="See-Too W.-S."/>
        </authorList>
    </citation>
    <scope>NUCLEOTIDE SEQUENCE [LARGE SCALE GENOMIC DNA]</scope>
    <source>
        <strain evidence="7 8">AH83</strain>
    </source>
</reference>